<name>A0A941ASU1_9BACI</name>
<protein>
    <submittedName>
        <fullName evidence="7">TetR/AcrR family transcriptional regulator</fullName>
    </submittedName>
</protein>
<dbReference type="InterPro" id="IPR001647">
    <property type="entry name" value="HTH_TetR"/>
</dbReference>
<feature type="DNA-binding region" description="H-T-H motif" evidence="5">
    <location>
        <begin position="24"/>
        <end position="43"/>
    </location>
</feature>
<evidence type="ECO:0000313" key="7">
    <source>
        <dbReference type="EMBL" id="MBP3949949.1"/>
    </source>
</evidence>
<evidence type="ECO:0000256" key="5">
    <source>
        <dbReference type="PROSITE-ProRule" id="PRU00335"/>
    </source>
</evidence>
<dbReference type="InterPro" id="IPR050624">
    <property type="entry name" value="HTH-type_Tx_Regulator"/>
</dbReference>
<keyword evidence="2" id="KW-0805">Transcription regulation</keyword>
<feature type="domain" description="HTH tetR-type" evidence="6">
    <location>
        <begin position="1"/>
        <end position="61"/>
    </location>
</feature>
<dbReference type="RefSeq" id="WP_210595399.1">
    <property type="nucleotide sequence ID" value="NZ_JAGKSQ010000001.1"/>
</dbReference>
<dbReference type="AlphaFoldDB" id="A0A941ASU1"/>
<dbReference type="GO" id="GO:0003677">
    <property type="term" value="F:DNA binding"/>
    <property type="evidence" value="ECO:0007669"/>
    <property type="project" value="UniProtKB-UniRule"/>
</dbReference>
<dbReference type="PRINTS" id="PR00455">
    <property type="entry name" value="HTHTETR"/>
</dbReference>
<dbReference type="EMBL" id="JAGKSQ010000001">
    <property type="protein sequence ID" value="MBP3949949.1"/>
    <property type="molecule type" value="Genomic_DNA"/>
</dbReference>
<dbReference type="PROSITE" id="PS50977">
    <property type="entry name" value="HTH_TETR_2"/>
    <property type="match status" value="1"/>
</dbReference>
<dbReference type="Gene3D" id="1.10.357.10">
    <property type="entry name" value="Tetracycline Repressor, domain 2"/>
    <property type="match status" value="1"/>
</dbReference>
<keyword evidence="1" id="KW-0678">Repressor</keyword>
<evidence type="ECO:0000256" key="1">
    <source>
        <dbReference type="ARBA" id="ARBA00022491"/>
    </source>
</evidence>
<reference evidence="7" key="1">
    <citation type="submission" date="2021-03" db="EMBL/GenBank/DDBJ databases">
        <title>Bacillus suaedae sp. nov., isolated from Suaeda aralocaspica.</title>
        <authorList>
            <person name="Lei R.F.R."/>
        </authorList>
    </citation>
    <scope>NUCLEOTIDE SEQUENCE</scope>
    <source>
        <strain evidence="7">YZJH907-2</strain>
    </source>
</reference>
<keyword evidence="3 5" id="KW-0238">DNA-binding</keyword>
<organism evidence="7 8">
    <name type="scientific">Halalkalibacter suaedae</name>
    <dbReference type="NCBI Taxonomy" id="2822140"/>
    <lineage>
        <taxon>Bacteria</taxon>
        <taxon>Bacillati</taxon>
        <taxon>Bacillota</taxon>
        <taxon>Bacilli</taxon>
        <taxon>Bacillales</taxon>
        <taxon>Bacillaceae</taxon>
        <taxon>Halalkalibacter</taxon>
    </lineage>
</organism>
<evidence type="ECO:0000313" key="8">
    <source>
        <dbReference type="Proteomes" id="UP000678228"/>
    </source>
</evidence>
<comment type="caution">
    <text evidence="7">The sequence shown here is derived from an EMBL/GenBank/DDBJ whole genome shotgun (WGS) entry which is preliminary data.</text>
</comment>
<dbReference type="InterPro" id="IPR023772">
    <property type="entry name" value="DNA-bd_HTH_TetR-type_CS"/>
</dbReference>
<sequence length="291" mass="33943">MNKRQAILEKAVELFGSKGYQQTSIKEIADQLQISKGSVYSYFESKEDLIISIYEHYQQLTFERAFIVSLDSTLPIEERIVKQFKVQFEGISEYKSYMMMHMRGEGASSSDKLKGLEHRMRGRFFTWLAQSITDLFGVEILPYKWDLCWMIQSIYTAYMRLFASEQAPLKPEQLAQHLVTQMKQLGESYLKGESLPLLTEEHMAPFAVKMDEDGAFVPFKQREEAWKKLYKTIDTFKGEEKRKYQECANRISEEAGKERPEWLVIKGLCLVMKEEPSLADPVTELESLLFE</sequence>
<gene>
    <name evidence="7" type="ORF">J7W16_02305</name>
</gene>
<proteinExistence type="predicted"/>
<evidence type="ECO:0000256" key="4">
    <source>
        <dbReference type="ARBA" id="ARBA00023163"/>
    </source>
</evidence>
<dbReference type="Pfam" id="PF00440">
    <property type="entry name" value="TetR_N"/>
    <property type="match status" value="1"/>
</dbReference>
<dbReference type="GO" id="GO:0045892">
    <property type="term" value="P:negative regulation of DNA-templated transcription"/>
    <property type="evidence" value="ECO:0007669"/>
    <property type="project" value="UniProtKB-ARBA"/>
</dbReference>
<dbReference type="PROSITE" id="PS01081">
    <property type="entry name" value="HTH_TETR_1"/>
    <property type="match status" value="1"/>
</dbReference>
<keyword evidence="8" id="KW-1185">Reference proteome</keyword>
<keyword evidence="4" id="KW-0804">Transcription</keyword>
<dbReference type="PANTHER" id="PTHR43479:SF22">
    <property type="entry name" value="TRANSCRIPTIONAL REGULATOR, TETR FAMILY"/>
    <property type="match status" value="1"/>
</dbReference>
<dbReference type="Proteomes" id="UP000678228">
    <property type="component" value="Unassembled WGS sequence"/>
</dbReference>
<dbReference type="FunFam" id="1.10.10.60:FF:000141">
    <property type="entry name" value="TetR family transcriptional regulator"/>
    <property type="match status" value="1"/>
</dbReference>
<dbReference type="PANTHER" id="PTHR43479">
    <property type="entry name" value="ACREF/ENVCD OPERON REPRESSOR-RELATED"/>
    <property type="match status" value="1"/>
</dbReference>
<accession>A0A941ASU1</accession>
<evidence type="ECO:0000259" key="6">
    <source>
        <dbReference type="PROSITE" id="PS50977"/>
    </source>
</evidence>
<evidence type="ECO:0000256" key="2">
    <source>
        <dbReference type="ARBA" id="ARBA00023015"/>
    </source>
</evidence>
<dbReference type="InterPro" id="IPR009057">
    <property type="entry name" value="Homeodomain-like_sf"/>
</dbReference>
<dbReference type="SUPFAM" id="SSF46689">
    <property type="entry name" value="Homeodomain-like"/>
    <property type="match status" value="1"/>
</dbReference>
<evidence type="ECO:0000256" key="3">
    <source>
        <dbReference type="ARBA" id="ARBA00023125"/>
    </source>
</evidence>